<dbReference type="EMBL" id="EQ974046">
    <property type="protein sequence ID" value="EEF34811.1"/>
    <property type="molecule type" value="Genomic_DNA"/>
</dbReference>
<feature type="domain" description="CCHC-type" evidence="3">
    <location>
        <begin position="184"/>
        <end position="199"/>
    </location>
</feature>
<name>B9SNJ0_RICCO</name>
<dbReference type="GO" id="GO:0003676">
    <property type="term" value="F:nucleic acid binding"/>
    <property type="evidence" value="ECO:0007669"/>
    <property type="project" value="InterPro"/>
</dbReference>
<dbReference type="SUPFAM" id="SSF57756">
    <property type="entry name" value="Retrovirus zinc finger-like domains"/>
    <property type="match status" value="3"/>
</dbReference>
<feature type="compositionally biased region" description="Polar residues" evidence="2">
    <location>
        <begin position="459"/>
        <end position="486"/>
    </location>
</feature>
<sequence>MAKEEKRKGKFDDKEEEEKAVIELSSGDEDDNEANEDLSLKIVEKALLMRAAKLAQNDNEIVVLDDDDDDEDDYNVSKNDSGVVGVSSGRDEAESVVVKEVKKKKKKKKIQKKEIENQYVETVAKEEDRETIEKIVEVVENGEAGQLDENVDSHAVEVAQNMVLRKLLRGPRYFDSPDSGWSTCFNCGKEGHMAVNCPSFEKKRKPCFLCGGLDHGVKQCSKERLCIICKSVGHRPNRCPEKHKGGPQSSKVCLKCGDSGHDMFSCRNSYPLDDLKEIQCYICKNGGHLCCVNFVDNSPREVSCYKCGELGHTGSECSSLHDEATTTAPSSSCFRCGEEGHFAGRRNHEQSTPTLRPHRENKEALGYKSAPQDLGKSRKKRKSKSGERSNTTPKKSKQRGGWLTEDPTGDFSQSKFKKNHWRSPSKLSYQGHKISTGTTGGHPGMSSSPSYKKMRNNHWGPSQLQGSASPFHQRYSASRFSNSSNAGFRRNYNDRWY</sequence>
<dbReference type="PANTHER" id="PTHR46978:SF1">
    <property type="entry name" value="ZINC KNUCKLE (CCHC-TYPE) FAMILY PROTEIN"/>
    <property type="match status" value="1"/>
</dbReference>
<feature type="compositionally biased region" description="Acidic residues" evidence="2">
    <location>
        <begin position="65"/>
        <end position="74"/>
    </location>
</feature>
<feature type="compositionally biased region" description="Polar residues" evidence="2">
    <location>
        <begin position="425"/>
        <end position="437"/>
    </location>
</feature>
<gene>
    <name evidence="4" type="ORF">RCOM_0737300</name>
</gene>
<keyword evidence="5" id="KW-1185">Reference proteome</keyword>
<reference evidence="5" key="1">
    <citation type="journal article" date="2010" name="Nat. Biotechnol.">
        <title>Draft genome sequence of the oilseed species Ricinus communis.</title>
        <authorList>
            <person name="Chan A.P."/>
            <person name="Crabtree J."/>
            <person name="Zhao Q."/>
            <person name="Lorenzi H."/>
            <person name="Orvis J."/>
            <person name="Puiu D."/>
            <person name="Melake-Berhan A."/>
            <person name="Jones K.M."/>
            <person name="Redman J."/>
            <person name="Chen G."/>
            <person name="Cahoon E.B."/>
            <person name="Gedil M."/>
            <person name="Stanke M."/>
            <person name="Haas B.J."/>
            <person name="Wortman J.R."/>
            <person name="Fraser-Liggett C.M."/>
            <person name="Ravel J."/>
            <person name="Rabinowicz P.D."/>
        </authorList>
    </citation>
    <scope>NUCLEOTIDE SEQUENCE [LARGE SCALE GENOMIC DNA]</scope>
    <source>
        <strain evidence="5">cv. Hale</strain>
    </source>
</reference>
<dbReference type="Proteomes" id="UP000008311">
    <property type="component" value="Unassembled WGS sequence"/>
</dbReference>
<dbReference type="AlphaFoldDB" id="B9SNJ0"/>
<accession>B9SNJ0</accession>
<dbReference type="InParanoid" id="B9SNJ0"/>
<dbReference type="eggNOG" id="KOG4400">
    <property type="taxonomic scope" value="Eukaryota"/>
</dbReference>
<feature type="region of interest" description="Disordered" evidence="2">
    <location>
        <begin position="65"/>
        <end position="87"/>
    </location>
</feature>
<evidence type="ECO:0000313" key="5">
    <source>
        <dbReference type="Proteomes" id="UP000008311"/>
    </source>
</evidence>
<evidence type="ECO:0000256" key="2">
    <source>
        <dbReference type="SAM" id="MobiDB-lite"/>
    </source>
</evidence>
<evidence type="ECO:0000256" key="1">
    <source>
        <dbReference type="PROSITE-ProRule" id="PRU00047"/>
    </source>
</evidence>
<dbReference type="InterPro" id="IPR001878">
    <property type="entry name" value="Znf_CCHC"/>
</dbReference>
<feature type="compositionally biased region" description="Basic and acidic residues" evidence="2">
    <location>
        <begin position="1"/>
        <end position="21"/>
    </location>
</feature>
<feature type="region of interest" description="Disordered" evidence="2">
    <location>
        <begin position="344"/>
        <end position="497"/>
    </location>
</feature>
<dbReference type="STRING" id="3988.B9SNJ0"/>
<organism evidence="4 5">
    <name type="scientific">Ricinus communis</name>
    <name type="common">Castor bean</name>
    <dbReference type="NCBI Taxonomy" id="3988"/>
    <lineage>
        <taxon>Eukaryota</taxon>
        <taxon>Viridiplantae</taxon>
        <taxon>Streptophyta</taxon>
        <taxon>Embryophyta</taxon>
        <taxon>Tracheophyta</taxon>
        <taxon>Spermatophyta</taxon>
        <taxon>Magnoliopsida</taxon>
        <taxon>eudicotyledons</taxon>
        <taxon>Gunneridae</taxon>
        <taxon>Pentapetalae</taxon>
        <taxon>rosids</taxon>
        <taxon>fabids</taxon>
        <taxon>Malpighiales</taxon>
        <taxon>Euphorbiaceae</taxon>
        <taxon>Acalyphoideae</taxon>
        <taxon>Acalypheae</taxon>
        <taxon>Ricinus</taxon>
    </lineage>
</organism>
<keyword evidence="1" id="KW-0479">Metal-binding</keyword>
<evidence type="ECO:0000313" key="4">
    <source>
        <dbReference type="EMBL" id="EEF34811.1"/>
    </source>
</evidence>
<dbReference type="Gene3D" id="4.10.60.10">
    <property type="entry name" value="Zinc finger, CCHC-type"/>
    <property type="match status" value="3"/>
</dbReference>
<dbReference type="InterPro" id="IPR036875">
    <property type="entry name" value="Znf_CCHC_sf"/>
</dbReference>
<dbReference type="PROSITE" id="PS50158">
    <property type="entry name" value="ZF_CCHC"/>
    <property type="match status" value="2"/>
</dbReference>
<protein>
    <submittedName>
        <fullName evidence="4">Cellular nucleic acid binding protein, putative</fullName>
    </submittedName>
</protein>
<dbReference type="Pfam" id="PF00098">
    <property type="entry name" value="zf-CCHC"/>
    <property type="match status" value="3"/>
</dbReference>
<dbReference type="FunCoup" id="B9SNJ0">
    <property type="interactions" value="884"/>
</dbReference>
<dbReference type="SMART" id="SM00343">
    <property type="entry name" value="ZnF_C2HC"/>
    <property type="match status" value="6"/>
</dbReference>
<keyword evidence="1" id="KW-0863">Zinc-finger</keyword>
<keyword evidence="1" id="KW-0862">Zinc</keyword>
<proteinExistence type="predicted"/>
<feature type="region of interest" description="Disordered" evidence="2">
    <location>
        <begin position="1"/>
        <end position="34"/>
    </location>
</feature>
<dbReference type="GO" id="GO:0008270">
    <property type="term" value="F:zinc ion binding"/>
    <property type="evidence" value="ECO:0007669"/>
    <property type="project" value="UniProtKB-KW"/>
</dbReference>
<dbReference type="PANTHER" id="PTHR46978">
    <property type="entry name" value="ZINC KNUCKLE (CCHC-TYPE) FAMILY PROTEIN"/>
    <property type="match status" value="1"/>
</dbReference>
<evidence type="ECO:0000259" key="3">
    <source>
        <dbReference type="PROSITE" id="PS50158"/>
    </source>
</evidence>
<feature type="domain" description="CCHC-type" evidence="3">
    <location>
        <begin position="304"/>
        <end position="317"/>
    </location>
</feature>